<sequence length="161" mass="18011">MAFLSCLILGIVFYPTESKAYQFNNQNVGYNANYMNLSSADGYLSHMGYATQWSYQGSKVFVKQTSTGFINIYQGVVDTDNGTYGVCYYNTNRQSDIRYYKSFKNASSSVRNETVVHEVGHAIGLSHTQSKNNTISVMRETGFNSKAYPLSDDKAGINAKY</sequence>
<proteinExistence type="predicted"/>
<keyword evidence="3" id="KW-0378">Hydrolase</keyword>
<reference evidence="6 7" key="1">
    <citation type="submission" date="2016-10" db="EMBL/GenBank/DDBJ databases">
        <title>Comparative genomics of Bacillus thuringiensis reveals a path to pathogens against multiple invertebrate hosts.</title>
        <authorList>
            <person name="Zheng J."/>
            <person name="Gao Q."/>
            <person name="Liu H."/>
            <person name="Peng D."/>
            <person name="Ruan L."/>
            <person name="Sun M."/>
        </authorList>
    </citation>
    <scope>NUCLEOTIDE SEQUENCE [LARGE SCALE GENOMIC DNA]</scope>
    <source>
        <strain evidence="6">BGSC 4BM1</strain>
    </source>
</reference>
<organism evidence="6 7">
    <name type="scientific">Bacillus thuringiensis serovar navarrensis</name>
    <dbReference type="NCBI Taxonomy" id="339658"/>
    <lineage>
        <taxon>Bacteria</taxon>
        <taxon>Bacillati</taxon>
        <taxon>Bacillota</taxon>
        <taxon>Bacilli</taxon>
        <taxon>Bacillales</taxon>
        <taxon>Bacillaceae</taxon>
        <taxon>Bacillus</taxon>
        <taxon>Bacillus cereus group</taxon>
    </lineage>
</organism>
<dbReference type="GO" id="GO:0008270">
    <property type="term" value="F:zinc ion binding"/>
    <property type="evidence" value="ECO:0007669"/>
    <property type="project" value="InterPro"/>
</dbReference>
<evidence type="ECO:0000256" key="1">
    <source>
        <dbReference type="ARBA" id="ARBA00022670"/>
    </source>
</evidence>
<dbReference type="InterPro" id="IPR024079">
    <property type="entry name" value="MetalloPept_cat_dom_sf"/>
</dbReference>
<dbReference type="GO" id="GO:0004222">
    <property type="term" value="F:metalloendopeptidase activity"/>
    <property type="evidence" value="ECO:0007669"/>
    <property type="project" value="InterPro"/>
</dbReference>
<dbReference type="EMBL" id="NFDG01000121">
    <property type="protein sequence ID" value="OTY15438.1"/>
    <property type="molecule type" value="Genomic_DNA"/>
</dbReference>
<dbReference type="AlphaFoldDB" id="A0A243ABG6"/>
<keyword evidence="1" id="KW-0645">Protease</keyword>
<evidence type="ECO:0000256" key="4">
    <source>
        <dbReference type="ARBA" id="ARBA00022833"/>
    </source>
</evidence>
<feature type="domain" description="Peptidase M10 metallopeptidase" evidence="5">
    <location>
        <begin position="45"/>
        <end position="161"/>
    </location>
</feature>
<dbReference type="SUPFAM" id="SSF55486">
    <property type="entry name" value="Metalloproteases ('zincins'), catalytic domain"/>
    <property type="match status" value="1"/>
</dbReference>
<name>A0A243ABG6_BACTU</name>
<dbReference type="Proteomes" id="UP000194860">
    <property type="component" value="Unassembled WGS sequence"/>
</dbReference>
<dbReference type="GO" id="GO:0006508">
    <property type="term" value="P:proteolysis"/>
    <property type="evidence" value="ECO:0007669"/>
    <property type="project" value="UniProtKB-KW"/>
</dbReference>
<keyword evidence="4" id="KW-0862">Zinc</keyword>
<keyword evidence="2" id="KW-0479">Metal-binding</keyword>
<comment type="caution">
    <text evidence="6">The sequence shown here is derived from an EMBL/GenBank/DDBJ whole genome shotgun (WGS) entry which is preliminary data.</text>
</comment>
<protein>
    <recommendedName>
        <fullName evidence="5">Peptidase M10 metallopeptidase domain-containing protein</fullName>
    </recommendedName>
</protein>
<evidence type="ECO:0000313" key="6">
    <source>
        <dbReference type="EMBL" id="OTY15438.1"/>
    </source>
</evidence>
<dbReference type="Gene3D" id="3.40.390.10">
    <property type="entry name" value="Collagenase (Catalytic Domain)"/>
    <property type="match status" value="1"/>
</dbReference>
<dbReference type="GO" id="GO:0031012">
    <property type="term" value="C:extracellular matrix"/>
    <property type="evidence" value="ECO:0007669"/>
    <property type="project" value="InterPro"/>
</dbReference>
<evidence type="ECO:0000256" key="3">
    <source>
        <dbReference type="ARBA" id="ARBA00022801"/>
    </source>
</evidence>
<dbReference type="Pfam" id="PF00413">
    <property type="entry name" value="Peptidase_M10"/>
    <property type="match status" value="1"/>
</dbReference>
<dbReference type="InterPro" id="IPR001818">
    <property type="entry name" value="Pept_M10_metallopeptidase"/>
</dbReference>
<accession>A0A243ABG6</accession>
<gene>
    <name evidence="6" type="ORF">BK732_18840</name>
</gene>
<evidence type="ECO:0000313" key="7">
    <source>
        <dbReference type="Proteomes" id="UP000194860"/>
    </source>
</evidence>
<evidence type="ECO:0000256" key="2">
    <source>
        <dbReference type="ARBA" id="ARBA00022723"/>
    </source>
</evidence>
<evidence type="ECO:0000259" key="5">
    <source>
        <dbReference type="Pfam" id="PF00413"/>
    </source>
</evidence>